<reference evidence="1" key="1">
    <citation type="submission" date="2020-10" db="EMBL/GenBank/DDBJ databases">
        <title>Sequencing the genomes of 1000 actinobacteria strains.</title>
        <authorList>
            <person name="Klenk H.-P."/>
        </authorList>
    </citation>
    <scope>NUCLEOTIDE SEQUENCE</scope>
    <source>
        <strain evidence="1">DSM 46832</strain>
    </source>
</reference>
<gene>
    <name evidence="1" type="ORF">H4W31_006494</name>
</gene>
<proteinExistence type="predicted"/>
<keyword evidence="2" id="KW-1185">Reference proteome</keyword>
<name>A0A927MCZ6_9ACTN</name>
<dbReference type="RefSeq" id="WP_192770061.1">
    <property type="nucleotide sequence ID" value="NZ_JADBEB010000001.1"/>
</dbReference>
<dbReference type="Proteomes" id="UP000649753">
    <property type="component" value="Unassembled WGS sequence"/>
</dbReference>
<sequence>MLDGPGSRDHYPQRVARVRDLVAVGDDAMLAVELVDLAARNEDVWRFDGAHVRTVVEVLPPARRHALILDVLDRAAAAAQPVPVDALLGWLARGLEPGVLSWRAGRYLIDAAAAAEVRAPNDLRVLAEVAVRETGIVPPRLLAVMRRTEKAYRLGAEALRPWLEKALDPLNVGEPWAEAANAEAPDPRLLPHALTATGGRPAAGWSRHAAALAAGLGTSECRVLIHHWFTLVSQPRTIRLRRHALYDANEVLDPHNALALRGLVYLLAVIPPHPSDPSAVGRLARDAAEKVPGHGPRSQLVMYAAAHTLERLGSVPALRELEQLRARKLPDGFARRVDAAIARRRAALGHPQPTR</sequence>
<organism evidence="1 2">
    <name type="scientific">Plantactinospora soyae</name>
    <dbReference type="NCBI Taxonomy" id="1544732"/>
    <lineage>
        <taxon>Bacteria</taxon>
        <taxon>Bacillati</taxon>
        <taxon>Actinomycetota</taxon>
        <taxon>Actinomycetes</taxon>
        <taxon>Micromonosporales</taxon>
        <taxon>Micromonosporaceae</taxon>
        <taxon>Plantactinospora</taxon>
    </lineage>
</organism>
<comment type="caution">
    <text evidence="1">The sequence shown here is derived from an EMBL/GenBank/DDBJ whole genome shotgun (WGS) entry which is preliminary data.</text>
</comment>
<accession>A0A927MCZ6</accession>
<dbReference type="AlphaFoldDB" id="A0A927MCZ6"/>
<dbReference type="EMBL" id="JADBEB010000001">
    <property type="protein sequence ID" value="MBE1490856.1"/>
    <property type="molecule type" value="Genomic_DNA"/>
</dbReference>
<evidence type="ECO:0000313" key="1">
    <source>
        <dbReference type="EMBL" id="MBE1490856.1"/>
    </source>
</evidence>
<protein>
    <submittedName>
        <fullName evidence="1">Uncharacterized protein</fullName>
    </submittedName>
</protein>
<evidence type="ECO:0000313" key="2">
    <source>
        <dbReference type="Proteomes" id="UP000649753"/>
    </source>
</evidence>